<keyword evidence="1" id="KW-1133">Transmembrane helix</keyword>
<comment type="caution">
    <text evidence="2">The sequence shown here is derived from an EMBL/GenBank/DDBJ whole genome shotgun (WGS) entry which is preliminary data.</text>
</comment>
<evidence type="ECO:0000256" key="1">
    <source>
        <dbReference type="SAM" id="Phobius"/>
    </source>
</evidence>
<proteinExistence type="predicted"/>
<evidence type="ECO:0000313" key="3">
    <source>
        <dbReference type="Proteomes" id="UP000436522"/>
    </source>
</evidence>
<dbReference type="AlphaFoldDB" id="A0A640VXB9"/>
<reference evidence="2 3" key="1">
    <citation type="submission" date="2019-12" db="EMBL/GenBank/DDBJ databases">
        <title>Roseobacter cerasinus sp. nov., isolated from seawater around aquaculture.</title>
        <authorList>
            <person name="Muramatsu S."/>
            <person name="Takabe Y."/>
            <person name="Mori K."/>
            <person name="Takaichi S."/>
            <person name="Hanada S."/>
        </authorList>
    </citation>
    <scope>NUCLEOTIDE SEQUENCE [LARGE SCALE GENOMIC DNA]</scope>
    <source>
        <strain evidence="2 3">AI77</strain>
    </source>
</reference>
<keyword evidence="1" id="KW-0472">Membrane</keyword>
<sequence length="57" mass="6238">MVANNSDLEPARRDDKPPHNEILFEFGRVRIKITGTALFLLAVIAIAAGALSLRTFS</sequence>
<feature type="transmembrane region" description="Helical" evidence="1">
    <location>
        <begin position="33"/>
        <end position="53"/>
    </location>
</feature>
<keyword evidence="1" id="KW-0812">Transmembrane</keyword>
<dbReference type="Proteomes" id="UP000436522">
    <property type="component" value="Unassembled WGS sequence"/>
</dbReference>
<gene>
    <name evidence="2" type="ORF">So717_43100</name>
</gene>
<name>A0A640VXB9_9RHOB</name>
<dbReference type="EMBL" id="BLIV01000016">
    <property type="protein sequence ID" value="GFE52557.1"/>
    <property type="molecule type" value="Genomic_DNA"/>
</dbReference>
<evidence type="ECO:0000313" key="2">
    <source>
        <dbReference type="EMBL" id="GFE52557.1"/>
    </source>
</evidence>
<accession>A0A640VXB9</accession>
<organism evidence="2 3">
    <name type="scientific">Roseobacter cerasinus</name>
    <dbReference type="NCBI Taxonomy" id="2602289"/>
    <lineage>
        <taxon>Bacteria</taxon>
        <taxon>Pseudomonadati</taxon>
        <taxon>Pseudomonadota</taxon>
        <taxon>Alphaproteobacteria</taxon>
        <taxon>Rhodobacterales</taxon>
        <taxon>Roseobacteraceae</taxon>
        <taxon>Roseobacter</taxon>
    </lineage>
</organism>
<keyword evidence="3" id="KW-1185">Reference proteome</keyword>
<protein>
    <submittedName>
        <fullName evidence="2">Uncharacterized protein</fullName>
    </submittedName>
</protein>